<evidence type="ECO:0000313" key="3">
    <source>
        <dbReference type="Proteomes" id="UP000604243"/>
    </source>
</evidence>
<proteinExistence type="predicted"/>
<sequence>MRERHRQDAAAPVLNQRQAARAPSYWKATRVAKTDRANQLWDNLSRKSETIMQLRAID</sequence>
<accession>A0ABQ3FAA5</accession>
<dbReference type="Proteomes" id="UP000604243">
    <property type="component" value="Unassembled WGS sequence"/>
</dbReference>
<keyword evidence="3" id="KW-1185">Reference proteome</keyword>
<dbReference type="EMBL" id="BMZM01000001">
    <property type="protein sequence ID" value="GHC15857.1"/>
    <property type="molecule type" value="Genomic_DNA"/>
</dbReference>
<reference evidence="3" key="1">
    <citation type="journal article" date="2019" name="Int. J. Syst. Evol. Microbiol.">
        <title>The Global Catalogue of Microorganisms (GCM) 10K type strain sequencing project: providing services to taxonomists for standard genome sequencing and annotation.</title>
        <authorList>
            <consortium name="The Broad Institute Genomics Platform"/>
            <consortium name="The Broad Institute Genome Sequencing Center for Infectious Disease"/>
            <person name="Wu L."/>
            <person name="Ma J."/>
        </authorList>
    </citation>
    <scope>NUCLEOTIDE SEQUENCE [LARGE SCALE GENOMIC DNA]</scope>
    <source>
        <strain evidence="3">KCTC 42082</strain>
    </source>
</reference>
<protein>
    <submittedName>
        <fullName evidence="2">Uncharacterized protein</fullName>
    </submittedName>
</protein>
<evidence type="ECO:0000313" key="2">
    <source>
        <dbReference type="EMBL" id="GHC15857.1"/>
    </source>
</evidence>
<comment type="caution">
    <text evidence="2">The sequence shown here is derived from an EMBL/GenBank/DDBJ whole genome shotgun (WGS) entry which is preliminary data.</text>
</comment>
<organism evidence="2 3">
    <name type="scientific">Kushneria pakistanensis</name>
    <dbReference type="NCBI Taxonomy" id="1508770"/>
    <lineage>
        <taxon>Bacteria</taxon>
        <taxon>Pseudomonadati</taxon>
        <taxon>Pseudomonadota</taxon>
        <taxon>Gammaproteobacteria</taxon>
        <taxon>Oceanospirillales</taxon>
        <taxon>Halomonadaceae</taxon>
        <taxon>Kushneria</taxon>
    </lineage>
</organism>
<evidence type="ECO:0000256" key="1">
    <source>
        <dbReference type="SAM" id="MobiDB-lite"/>
    </source>
</evidence>
<name>A0ABQ3FAA5_9GAMM</name>
<gene>
    <name evidence="2" type="ORF">GCM10010082_03160</name>
</gene>
<feature type="region of interest" description="Disordered" evidence="1">
    <location>
        <begin position="1"/>
        <end position="25"/>
    </location>
</feature>